<evidence type="ECO:0000313" key="3">
    <source>
        <dbReference type="Proteomes" id="UP000703661"/>
    </source>
</evidence>
<organism evidence="2 3">
    <name type="scientific">Entomortierella chlamydospora</name>
    <dbReference type="NCBI Taxonomy" id="101097"/>
    <lineage>
        <taxon>Eukaryota</taxon>
        <taxon>Fungi</taxon>
        <taxon>Fungi incertae sedis</taxon>
        <taxon>Mucoromycota</taxon>
        <taxon>Mortierellomycotina</taxon>
        <taxon>Mortierellomycetes</taxon>
        <taxon>Mortierellales</taxon>
        <taxon>Mortierellaceae</taxon>
        <taxon>Entomortierella</taxon>
    </lineage>
</organism>
<feature type="non-terminal residue" evidence="2">
    <location>
        <position position="1"/>
    </location>
</feature>
<dbReference type="AlphaFoldDB" id="A0A9P6MEA8"/>
<keyword evidence="3" id="KW-1185">Reference proteome</keyword>
<accession>A0A9P6MEA8</accession>
<reference evidence="2" key="1">
    <citation type="journal article" date="2020" name="Fungal Divers.">
        <title>Resolving the Mortierellaceae phylogeny through synthesis of multi-gene phylogenetics and phylogenomics.</title>
        <authorList>
            <person name="Vandepol N."/>
            <person name="Liber J."/>
            <person name="Desiro A."/>
            <person name="Na H."/>
            <person name="Kennedy M."/>
            <person name="Barry K."/>
            <person name="Grigoriev I.V."/>
            <person name="Miller A.N."/>
            <person name="O'Donnell K."/>
            <person name="Stajich J.E."/>
            <person name="Bonito G."/>
        </authorList>
    </citation>
    <scope>NUCLEOTIDE SEQUENCE</scope>
    <source>
        <strain evidence="2">NRRL 2769</strain>
    </source>
</reference>
<protein>
    <submittedName>
        <fullName evidence="2">Uncharacterized protein</fullName>
    </submittedName>
</protein>
<gene>
    <name evidence="2" type="ORF">BGZ80_007751</name>
</gene>
<feature type="compositionally biased region" description="Polar residues" evidence="1">
    <location>
        <begin position="234"/>
        <end position="243"/>
    </location>
</feature>
<comment type="caution">
    <text evidence="2">The sequence shown here is derived from an EMBL/GenBank/DDBJ whole genome shotgun (WGS) entry which is preliminary data.</text>
</comment>
<name>A0A9P6MEA8_9FUNG</name>
<evidence type="ECO:0000313" key="2">
    <source>
        <dbReference type="EMBL" id="KAF9994654.1"/>
    </source>
</evidence>
<feature type="compositionally biased region" description="Polar residues" evidence="1">
    <location>
        <begin position="251"/>
        <end position="260"/>
    </location>
</feature>
<dbReference type="EMBL" id="JAAAID010004018">
    <property type="protein sequence ID" value="KAF9994654.1"/>
    <property type="molecule type" value="Genomic_DNA"/>
</dbReference>
<dbReference type="Proteomes" id="UP000703661">
    <property type="component" value="Unassembled WGS sequence"/>
</dbReference>
<feature type="region of interest" description="Disordered" evidence="1">
    <location>
        <begin position="228"/>
        <end position="260"/>
    </location>
</feature>
<evidence type="ECO:0000256" key="1">
    <source>
        <dbReference type="SAM" id="MobiDB-lite"/>
    </source>
</evidence>
<proteinExistence type="predicted"/>
<sequence length="260" mass="28395">KYGALEKASQDLGNSKVEANVEKRNSLLDTVQQLQLTNEVFRKQLMDTINYVQLRYLTQVLDAAEHITSQKQTRAMSNSFLSDMLSRGVKKTGPLQPKNTCTMATQTPPAASTSLQLRQQQLLQQQVLRQLNPSEGKLSKSFTFSSSLFNLTGNNDENGIKYKLRGGALSYDRSQVSCQPIPPVVVREPDSPDSVDILAVNRGDVSTLTFLYASPTTSQLHIVVPDDPSERRTISNAGGSQAGSVHHDVVGTTSTLSVDG</sequence>